<dbReference type="CDD" id="cd12373">
    <property type="entry name" value="RRM_SRSF3_like"/>
    <property type="match status" value="1"/>
</dbReference>
<dbReference type="OrthoDB" id="5970at2759"/>
<comment type="caution">
    <text evidence="5">The sequence shown here is derived from an EMBL/GenBank/DDBJ whole genome shotgun (WGS) entry which is preliminary data.</text>
</comment>
<accession>A0A6A4WLJ8</accession>
<dbReference type="InterPro" id="IPR050907">
    <property type="entry name" value="SRSF"/>
</dbReference>
<dbReference type="EMBL" id="VIIS01000502">
    <property type="protein sequence ID" value="KAF0308267.1"/>
    <property type="molecule type" value="Genomic_DNA"/>
</dbReference>
<organism evidence="5 6">
    <name type="scientific">Amphibalanus amphitrite</name>
    <name type="common">Striped barnacle</name>
    <name type="synonym">Balanus amphitrite</name>
    <dbReference type="NCBI Taxonomy" id="1232801"/>
    <lineage>
        <taxon>Eukaryota</taxon>
        <taxon>Metazoa</taxon>
        <taxon>Ecdysozoa</taxon>
        <taxon>Arthropoda</taxon>
        <taxon>Crustacea</taxon>
        <taxon>Multicrustacea</taxon>
        <taxon>Cirripedia</taxon>
        <taxon>Thoracica</taxon>
        <taxon>Thoracicalcarea</taxon>
        <taxon>Balanomorpha</taxon>
        <taxon>Balanoidea</taxon>
        <taxon>Balanidae</taxon>
        <taxon>Amphibalaninae</taxon>
        <taxon>Amphibalanus</taxon>
    </lineage>
</organism>
<evidence type="ECO:0000313" key="6">
    <source>
        <dbReference type="Proteomes" id="UP000440578"/>
    </source>
</evidence>
<gene>
    <name evidence="5" type="primary">Rbp1_1</name>
    <name evidence="5" type="ORF">FJT64_020500</name>
</gene>
<name>A0A6A4WLJ8_AMPAM</name>
<proteinExistence type="predicted"/>
<evidence type="ECO:0000256" key="3">
    <source>
        <dbReference type="SAM" id="MobiDB-lite"/>
    </source>
</evidence>
<dbReference type="PANTHER" id="PTHR23147">
    <property type="entry name" value="SERINE/ARGININE RICH SPLICING FACTOR"/>
    <property type="match status" value="1"/>
</dbReference>
<evidence type="ECO:0000256" key="1">
    <source>
        <dbReference type="ARBA" id="ARBA00022884"/>
    </source>
</evidence>
<reference evidence="5 6" key="1">
    <citation type="submission" date="2019-07" db="EMBL/GenBank/DDBJ databases">
        <title>Draft genome assembly of a fouling barnacle, Amphibalanus amphitrite (Darwin, 1854): The first reference genome for Thecostraca.</title>
        <authorList>
            <person name="Kim W."/>
        </authorList>
    </citation>
    <scope>NUCLEOTIDE SEQUENCE [LARGE SCALE GENOMIC DNA]</scope>
    <source>
        <strain evidence="5">SNU_AA5</strain>
        <tissue evidence="5">Soma without cirri and trophi</tissue>
    </source>
</reference>
<feature type="region of interest" description="Disordered" evidence="3">
    <location>
        <begin position="75"/>
        <end position="140"/>
    </location>
</feature>
<keyword evidence="6" id="KW-1185">Reference proteome</keyword>
<feature type="compositionally biased region" description="Gly residues" evidence="3">
    <location>
        <begin position="90"/>
        <end position="106"/>
    </location>
</feature>
<dbReference type="InterPro" id="IPR000504">
    <property type="entry name" value="RRM_dom"/>
</dbReference>
<evidence type="ECO:0000256" key="2">
    <source>
        <dbReference type="PROSITE-ProRule" id="PRU00176"/>
    </source>
</evidence>
<dbReference type="InterPro" id="IPR035979">
    <property type="entry name" value="RBD_domain_sf"/>
</dbReference>
<feature type="compositionally biased region" description="Basic residues" evidence="3">
    <location>
        <begin position="107"/>
        <end position="123"/>
    </location>
</feature>
<dbReference type="InterPro" id="IPR012677">
    <property type="entry name" value="Nucleotide-bd_a/b_plait_sf"/>
</dbReference>
<dbReference type="SUPFAM" id="SSF54928">
    <property type="entry name" value="RNA-binding domain, RBD"/>
    <property type="match status" value="1"/>
</dbReference>
<dbReference type="Proteomes" id="UP000440578">
    <property type="component" value="Unassembled WGS sequence"/>
</dbReference>
<sequence>MATRNWNLECKVYVGNLGNSAAKNEIEDAFSKYGNLRNVWIARNPPGFAFVEFEDPRDAEDAVRGLDGTRLCGERVRVEMSSGKSRSRGGMRGGGGYGGGGFGGRRSPGRRSISPRRRSRSRSPRGSPVYDRYRRSRSRD</sequence>
<dbReference type="FunFam" id="3.30.70.330:FF:000899">
    <property type="entry name" value="RNA-binding protein 1"/>
    <property type="match status" value="1"/>
</dbReference>
<dbReference type="Gene3D" id="3.30.70.330">
    <property type="match status" value="1"/>
</dbReference>
<feature type="domain" description="RRM" evidence="4">
    <location>
        <begin position="10"/>
        <end position="83"/>
    </location>
</feature>
<dbReference type="Pfam" id="PF00076">
    <property type="entry name" value="RRM_1"/>
    <property type="match status" value="1"/>
</dbReference>
<protein>
    <submittedName>
        <fullName evidence="5">RNA-binding protein 1</fullName>
    </submittedName>
</protein>
<evidence type="ECO:0000313" key="5">
    <source>
        <dbReference type="EMBL" id="KAF0308267.1"/>
    </source>
</evidence>
<dbReference type="SMART" id="SM00360">
    <property type="entry name" value="RRM"/>
    <property type="match status" value="1"/>
</dbReference>
<keyword evidence="1 2" id="KW-0694">RNA-binding</keyword>
<dbReference type="AlphaFoldDB" id="A0A6A4WLJ8"/>
<dbReference type="PROSITE" id="PS50102">
    <property type="entry name" value="RRM"/>
    <property type="match status" value="1"/>
</dbReference>
<evidence type="ECO:0000259" key="4">
    <source>
        <dbReference type="PROSITE" id="PS50102"/>
    </source>
</evidence>
<dbReference type="GO" id="GO:0003723">
    <property type="term" value="F:RNA binding"/>
    <property type="evidence" value="ECO:0007669"/>
    <property type="project" value="UniProtKB-UniRule"/>
</dbReference>